<protein>
    <recommendedName>
        <fullName evidence="2">Integrase catalytic domain-containing protein</fullName>
    </recommendedName>
</protein>
<feature type="region of interest" description="Disordered" evidence="1">
    <location>
        <begin position="973"/>
        <end position="1047"/>
    </location>
</feature>
<feature type="region of interest" description="Disordered" evidence="1">
    <location>
        <begin position="356"/>
        <end position="376"/>
    </location>
</feature>
<dbReference type="AlphaFoldDB" id="A0AAD3DDU6"/>
<feature type="compositionally biased region" description="Polar residues" evidence="1">
    <location>
        <begin position="1001"/>
        <end position="1012"/>
    </location>
</feature>
<dbReference type="Gene3D" id="3.30.420.10">
    <property type="entry name" value="Ribonuclease H-like superfamily/Ribonuclease H"/>
    <property type="match status" value="1"/>
</dbReference>
<proteinExistence type="predicted"/>
<dbReference type="PANTHER" id="PTHR48125:SF12">
    <property type="entry name" value="AT HOOK TRANSCRIPTION FACTOR FAMILY-RELATED"/>
    <property type="match status" value="1"/>
</dbReference>
<gene>
    <name evidence="3" type="ORF">CTEN210_18598</name>
</gene>
<name>A0AAD3DDU6_9STRA</name>
<reference evidence="3 4" key="1">
    <citation type="journal article" date="2021" name="Sci. Rep.">
        <title>The genome of the diatom Chaetoceros tenuissimus carries an ancient integrated fragment of an extant virus.</title>
        <authorList>
            <person name="Hongo Y."/>
            <person name="Kimura K."/>
            <person name="Takaki Y."/>
            <person name="Yoshida Y."/>
            <person name="Baba S."/>
            <person name="Kobayashi G."/>
            <person name="Nagasaki K."/>
            <person name="Hano T."/>
            <person name="Tomaru Y."/>
        </authorList>
    </citation>
    <scope>NUCLEOTIDE SEQUENCE [LARGE SCALE GENOMIC DNA]</scope>
    <source>
        <strain evidence="3 4">NIES-3715</strain>
    </source>
</reference>
<accession>A0AAD3DDU6</accession>
<evidence type="ECO:0000259" key="2">
    <source>
        <dbReference type="PROSITE" id="PS50994"/>
    </source>
</evidence>
<dbReference type="PANTHER" id="PTHR48125">
    <property type="entry name" value="LP07818P1"/>
    <property type="match status" value="1"/>
</dbReference>
<dbReference type="InterPro" id="IPR012337">
    <property type="entry name" value="RNaseH-like_sf"/>
</dbReference>
<evidence type="ECO:0000313" key="3">
    <source>
        <dbReference type="EMBL" id="GFH62122.1"/>
    </source>
</evidence>
<organism evidence="3 4">
    <name type="scientific">Chaetoceros tenuissimus</name>
    <dbReference type="NCBI Taxonomy" id="426638"/>
    <lineage>
        <taxon>Eukaryota</taxon>
        <taxon>Sar</taxon>
        <taxon>Stramenopiles</taxon>
        <taxon>Ochrophyta</taxon>
        <taxon>Bacillariophyta</taxon>
        <taxon>Coscinodiscophyceae</taxon>
        <taxon>Chaetocerotophycidae</taxon>
        <taxon>Chaetocerotales</taxon>
        <taxon>Chaetocerotaceae</taxon>
        <taxon>Chaetoceros</taxon>
    </lineage>
</organism>
<dbReference type="SUPFAM" id="SSF53098">
    <property type="entry name" value="Ribonuclease H-like"/>
    <property type="match status" value="1"/>
</dbReference>
<dbReference type="PROSITE" id="PS50994">
    <property type="entry name" value="INTEGRASE"/>
    <property type="match status" value="1"/>
</dbReference>
<dbReference type="EMBL" id="BLLK01000078">
    <property type="protein sequence ID" value="GFH62122.1"/>
    <property type="molecule type" value="Genomic_DNA"/>
</dbReference>
<dbReference type="InterPro" id="IPR001584">
    <property type="entry name" value="Integrase_cat-core"/>
</dbReference>
<feature type="region of interest" description="Disordered" evidence="1">
    <location>
        <begin position="295"/>
        <end position="328"/>
    </location>
</feature>
<feature type="compositionally biased region" description="Low complexity" evidence="1">
    <location>
        <begin position="1025"/>
        <end position="1040"/>
    </location>
</feature>
<dbReference type="GO" id="GO:0003676">
    <property type="term" value="F:nucleic acid binding"/>
    <property type="evidence" value="ECO:0007669"/>
    <property type="project" value="InterPro"/>
</dbReference>
<sequence>MPNEGTKAVDYCTIFPNTLENGKLIPIRGKPNFNQLTDLRKLLVQNAATIHTTLGGGQHGYSGLVVSPADYALLSNVPFQMPGLPPVDPVYPPGATQHQISAADRVHTEQWRRYNEAVAVEQALKKQLTEIIDRTYLNQRLNNITGVLQGPLHDTMTWLLQTYGQVKYSTVVEEQAALAKYPVQVHTTLTDFFTKIDEHVPRATAAGVPLTEFQVIAIAKQAIQKNTSFQQAVMAWNARQQQPTWIAFKQFFLQQQNDLEQVLEDAPAGQMFHTPTADDHQLMMQLMNMLLEQHQTPPAPAPAPPAPAPPAPAPAPPAPAPAPAPPVQDYSAFHAAQAAEIQQLRAAIDVLQANVRRPRRPPQPMTGPRQGQPSRPIPAHFNKYCYTGQPSRPIPAHFNKYCYTHGRCNHDSPGCRNKCPGHKDEATMANKMGGIPPSIFQETDVMKADSGASGTYLMETHAEKLHNLQQTTNGPAVGTPTGIRIEPNQNGNLPFDGLSEEAKQAHVFPELASASLLSMGQLCDDDCTAVFTKNDLQIFKNGKLLIKGIQNRKDGLWDVPFDQSKLLQTQPSANVLIDLQQSKKELASFYHGVLGGPVKTTFLNALRKGFFVNWPGLTTKLISKHLDPKIYTAKGHIAQEKQGLRSTSQNDTEFFPEQETERTHECFVTIKKFDELNGKSYSDLTGRFPVPSSCGNEYILVVYDYDANAILAEAIPDRQAATIRDATIKMLDKLKTGGFTPKLHILDNECSALLKAAFHKHKIKFQLVPPHQKRHNAAERAIQTFKNHFIMILCLVDPDFPLSEWDRLLPQTLLSLNHLRAARVNPKLSAYAALEGIYDFNKSPLAPLGTKLVYHVKPDQRSTFGTKGKEAWYVGPAPDHYRCVTIFIPETQREIQVDTVQYFLNRVPIPSSKESLLLKSALDMLKLLKDPTPAMPALDYSQLTTAAVTKLAELLHRAAKQLKVHIPLETVPTENVPTQSTPDKRVKPSSPAQVLRVVSPTPLTQEGSTQHLAQVPRVESRRSPRPSVSPTQQPTPIPITQDDDYTPSQRLHRYNTRNKFSRQNALVHLLQQQPAEPSDMFFMPTVHHIFNEITGKKETLDTLLAGKFHDIWNRSLSNELGRLTEGIHDIKGTQTMVFIHKDQVPIGRIATYLNPVCDYRPKKDAPH</sequence>
<dbReference type="InterPro" id="IPR036397">
    <property type="entry name" value="RNaseH_sf"/>
</dbReference>
<comment type="caution">
    <text evidence="3">The sequence shown here is derived from an EMBL/GenBank/DDBJ whole genome shotgun (WGS) entry which is preliminary data.</text>
</comment>
<feature type="domain" description="Integrase catalytic" evidence="2">
    <location>
        <begin position="671"/>
        <end position="841"/>
    </location>
</feature>
<dbReference type="GO" id="GO:0015074">
    <property type="term" value="P:DNA integration"/>
    <property type="evidence" value="ECO:0007669"/>
    <property type="project" value="InterPro"/>
</dbReference>
<evidence type="ECO:0000256" key="1">
    <source>
        <dbReference type="SAM" id="MobiDB-lite"/>
    </source>
</evidence>
<feature type="compositionally biased region" description="Pro residues" evidence="1">
    <location>
        <begin position="297"/>
        <end position="326"/>
    </location>
</feature>
<dbReference type="Proteomes" id="UP001054902">
    <property type="component" value="Unassembled WGS sequence"/>
</dbReference>
<evidence type="ECO:0000313" key="4">
    <source>
        <dbReference type="Proteomes" id="UP001054902"/>
    </source>
</evidence>
<keyword evidence="4" id="KW-1185">Reference proteome</keyword>